<dbReference type="InterPro" id="IPR032675">
    <property type="entry name" value="LRR_dom_sf"/>
</dbReference>
<dbReference type="PANTHER" id="PTHR38926">
    <property type="entry name" value="F-BOX DOMAIN CONTAINING PROTEIN, EXPRESSED"/>
    <property type="match status" value="1"/>
</dbReference>
<evidence type="ECO:0000259" key="2">
    <source>
        <dbReference type="Pfam" id="PF24758"/>
    </source>
</evidence>
<dbReference type="InterPro" id="IPR055411">
    <property type="entry name" value="LRR_FXL15/At3g58940/PEG3-like"/>
</dbReference>
<dbReference type="Gene3D" id="1.20.1280.50">
    <property type="match status" value="1"/>
</dbReference>
<dbReference type="Pfam" id="PF12937">
    <property type="entry name" value="F-box-like"/>
    <property type="match status" value="1"/>
</dbReference>
<evidence type="ECO:0000259" key="1">
    <source>
        <dbReference type="Pfam" id="PF12937"/>
    </source>
</evidence>
<evidence type="ECO:0008006" key="5">
    <source>
        <dbReference type="Google" id="ProtNLM"/>
    </source>
</evidence>
<sequence>MESATKALPDPAPPSNDTRDWSALPFDAMYLVFTKLDLFDILMGAGLVCHSWLDAAKVPSLWRCVDMAYHRIVEEKLRSEETGVLAPSLKTLRLKHCYLGREGFAEAIKKFPLLEELDLTHCNRVGNRMVSYDSIGKACPHLQIFRQVNEPSAFEEMIYSEYADRDSTRADAEALGIASMTELRTLQLQHSNISNSGLAAILDGCPHLESLDVRQCLCLRIDATMRARLTSLKSLRLPSEPREDYKQEVIKMPGSDEFDASLRLWSKYFASSYSNFEESFDFEDLNESGDSMVL</sequence>
<protein>
    <recommendedName>
        <fullName evidence="5">F-box domain-containing protein</fullName>
    </recommendedName>
</protein>
<dbReference type="Pfam" id="PF24758">
    <property type="entry name" value="LRR_At5g56370"/>
    <property type="match status" value="1"/>
</dbReference>
<dbReference type="InterPro" id="IPR001810">
    <property type="entry name" value="F-box_dom"/>
</dbReference>
<evidence type="ECO:0000313" key="3">
    <source>
        <dbReference type="EMBL" id="CAL5003462.1"/>
    </source>
</evidence>
<dbReference type="FunFam" id="1.20.1280.50:FF:000037">
    <property type="entry name" value="F-box protein SKIP19"/>
    <property type="match status" value="1"/>
</dbReference>
<dbReference type="InterPro" id="IPR036047">
    <property type="entry name" value="F-box-like_dom_sf"/>
</dbReference>
<reference evidence="3 4" key="2">
    <citation type="submission" date="2024-10" db="EMBL/GenBank/DDBJ databases">
        <authorList>
            <person name="Ryan C."/>
        </authorList>
    </citation>
    <scope>NUCLEOTIDE SEQUENCE [LARGE SCALE GENOMIC DNA]</scope>
</reference>
<dbReference type="Proteomes" id="UP001497457">
    <property type="component" value="Chromosome 26rd"/>
</dbReference>
<dbReference type="EMBL" id="OZ075136">
    <property type="protein sequence ID" value="CAL5003462.1"/>
    <property type="molecule type" value="Genomic_DNA"/>
</dbReference>
<dbReference type="SUPFAM" id="SSF81383">
    <property type="entry name" value="F-box domain"/>
    <property type="match status" value="1"/>
</dbReference>
<feature type="domain" description="F-box/LRR-repeat protein 15/At3g58940/PEG3-like LRR" evidence="2">
    <location>
        <begin position="177"/>
        <end position="235"/>
    </location>
</feature>
<proteinExistence type="predicted"/>
<reference evidence="4" key="1">
    <citation type="submission" date="2024-06" db="EMBL/GenBank/DDBJ databases">
        <authorList>
            <person name="Ryan C."/>
        </authorList>
    </citation>
    <scope>NUCLEOTIDE SEQUENCE [LARGE SCALE GENOMIC DNA]</scope>
</reference>
<evidence type="ECO:0000313" key="4">
    <source>
        <dbReference type="Proteomes" id="UP001497457"/>
    </source>
</evidence>
<gene>
    <name evidence="3" type="ORF">URODEC1_LOCUS66426</name>
</gene>
<dbReference type="AlphaFoldDB" id="A0ABC9BKW1"/>
<feature type="domain" description="F-box" evidence="1">
    <location>
        <begin position="21"/>
        <end position="66"/>
    </location>
</feature>
<keyword evidence="4" id="KW-1185">Reference proteome</keyword>
<name>A0ABC9BKW1_9POAL</name>
<accession>A0ABC9BKW1</accession>
<dbReference type="Gene3D" id="3.80.10.10">
    <property type="entry name" value="Ribonuclease Inhibitor"/>
    <property type="match status" value="1"/>
</dbReference>
<dbReference type="PANTHER" id="PTHR38926:SF2">
    <property type="entry name" value="F-BOX_LRR-REPEAT PROTEIN 21-RELATED"/>
    <property type="match status" value="1"/>
</dbReference>
<dbReference type="SUPFAM" id="SSF52047">
    <property type="entry name" value="RNI-like"/>
    <property type="match status" value="1"/>
</dbReference>
<organism evidence="3 4">
    <name type="scientific">Urochloa decumbens</name>
    <dbReference type="NCBI Taxonomy" id="240449"/>
    <lineage>
        <taxon>Eukaryota</taxon>
        <taxon>Viridiplantae</taxon>
        <taxon>Streptophyta</taxon>
        <taxon>Embryophyta</taxon>
        <taxon>Tracheophyta</taxon>
        <taxon>Spermatophyta</taxon>
        <taxon>Magnoliopsida</taxon>
        <taxon>Liliopsida</taxon>
        <taxon>Poales</taxon>
        <taxon>Poaceae</taxon>
        <taxon>PACMAD clade</taxon>
        <taxon>Panicoideae</taxon>
        <taxon>Panicodae</taxon>
        <taxon>Paniceae</taxon>
        <taxon>Melinidinae</taxon>
        <taxon>Urochloa</taxon>
    </lineage>
</organism>